<dbReference type="EMBL" id="JAGPXC010000008">
    <property type="protein sequence ID" value="KAH6648067.1"/>
    <property type="molecule type" value="Genomic_DNA"/>
</dbReference>
<comment type="caution">
    <text evidence="2">The sequence shown here is derived from an EMBL/GenBank/DDBJ whole genome shotgun (WGS) entry which is preliminary data.</text>
</comment>
<evidence type="ECO:0000313" key="2">
    <source>
        <dbReference type="EMBL" id="KAH6648067.1"/>
    </source>
</evidence>
<evidence type="ECO:0000256" key="1">
    <source>
        <dbReference type="SAM" id="Coils"/>
    </source>
</evidence>
<protein>
    <submittedName>
        <fullName evidence="2">Uncharacterized protein</fullName>
    </submittedName>
</protein>
<gene>
    <name evidence="2" type="ORF">BKA67DRAFT_662798</name>
</gene>
<keyword evidence="3" id="KW-1185">Reference proteome</keyword>
<organism evidence="2 3">
    <name type="scientific">Truncatella angustata</name>
    <dbReference type="NCBI Taxonomy" id="152316"/>
    <lineage>
        <taxon>Eukaryota</taxon>
        <taxon>Fungi</taxon>
        <taxon>Dikarya</taxon>
        <taxon>Ascomycota</taxon>
        <taxon>Pezizomycotina</taxon>
        <taxon>Sordariomycetes</taxon>
        <taxon>Xylariomycetidae</taxon>
        <taxon>Amphisphaeriales</taxon>
        <taxon>Sporocadaceae</taxon>
        <taxon>Truncatella</taxon>
    </lineage>
</organism>
<proteinExistence type="predicted"/>
<dbReference type="RefSeq" id="XP_045954579.1">
    <property type="nucleotide sequence ID" value="XM_046108070.1"/>
</dbReference>
<dbReference type="OrthoDB" id="3557951at2759"/>
<evidence type="ECO:0000313" key="3">
    <source>
        <dbReference type="Proteomes" id="UP000758603"/>
    </source>
</evidence>
<dbReference type="AlphaFoldDB" id="A0A9P8UDS3"/>
<dbReference type="GeneID" id="70136961"/>
<feature type="coiled-coil region" evidence="1">
    <location>
        <begin position="27"/>
        <end position="54"/>
    </location>
</feature>
<keyword evidence="1" id="KW-0175">Coiled coil</keyword>
<name>A0A9P8UDS3_9PEZI</name>
<accession>A0A9P8UDS3</accession>
<dbReference type="Proteomes" id="UP000758603">
    <property type="component" value="Unassembled WGS sequence"/>
</dbReference>
<sequence length="109" mass="12919">MDMASPLRVDAIEASRMELELEFKSRLEHRDNQIAEMRQTINELTTKLKLYDQLPDPRKLYEAKSRLLDWLKAMKNKLRHDGNAIGDSRAQFDYVYYRLTSQDQDLVLT</sequence>
<reference evidence="2" key="1">
    <citation type="journal article" date="2021" name="Nat. Commun.">
        <title>Genetic determinants of endophytism in the Arabidopsis root mycobiome.</title>
        <authorList>
            <person name="Mesny F."/>
            <person name="Miyauchi S."/>
            <person name="Thiergart T."/>
            <person name="Pickel B."/>
            <person name="Atanasova L."/>
            <person name="Karlsson M."/>
            <person name="Huettel B."/>
            <person name="Barry K.W."/>
            <person name="Haridas S."/>
            <person name="Chen C."/>
            <person name="Bauer D."/>
            <person name="Andreopoulos W."/>
            <person name="Pangilinan J."/>
            <person name="LaButti K."/>
            <person name="Riley R."/>
            <person name="Lipzen A."/>
            <person name="Clum A."/>
            <person name="Drula E."/>
            <person name="Henrissat B."/>
            <person name="Kohler A."/>
            <person name="Grigoriev I.V."/>
            <person name="Martin F.M."/>
            <person name="Hacquard S."/>
        </authorList>
    </citation>
    <scope>NUCLEOTIDE SEQUENCE</scope>
    <source>
        <strain evidence="2">MPI-SDFR-AT-0073</strain>
    </source>
</reference>